<sequence>MKKLAFITLLIITCISCNTQKVNVDYDRNVDFSQIRTYQIDESVSSGLNELDQKRLFDAIQQNLKFRGVRNAESSDIYLRISPREYVSSNTNSSVGVGLGTGIGKVLGGGISVGIPVTSKKLNQEYVVTMYQNNSLIWEGILNLQMPLNASADVKQQSIEKGVSKLFKNYPPKK</sequence>
<dbReference type="Pfam" id="PF13590">
    <property type="entry name" value="DUF4136"/>
    <property type="match status" value="1"/>
</dbReference>
<comment type="caution">
    <text evidence="2">The sequence shown here is derived from an EMBL/GenBank/DDBJ whole genome shotgun (WGS) entry which is preliminary data.</text>
</comment>
<name>A0A8J7FWA4_9FLAO</name>
<dbReference type="RefSeq" id="WP_194182243.1">
    <property type="nucleotide sequence ID" value="NZ_JADGIK010000002.1"/>
</dbReference>
<dbReference type="AlphaFoldDB" id="A0A8J7FWA4"/>
<dbReference type="InterPro" id="IPR025411">
    <property type="entry name" value="DUF4136"/>
</dbReference>
<evidence type="ECO:0000313" key="2">
    <source>
        <dbReference type="EMBL" id="MBF0596718.1"/>
    </source>
</evidence>
<protein>
    <submittedName>
        <fullName evidence="2">DUF4136 domain-containing protein</fullName>
    </submittedName>
</protein>
<dbReference type="EMBL" id="JADGIK010000002">
    <property type="protein sequence ID" value="MBF0596718.1"/>
    <property type="molecule type" value="Genomic_DNA"/>
</dbReference>
<evidence type="ECO:0000313" key="3">
    <source>
        <dbReference type="Proteomes" id="UP000608754"/>
    </source>
</evidence>
<accession>A0A8J7FWA4</accession>
<gene>
    <name evidence="2" type="ORF">IM532_04530</name>
</gene>
<dbReference type="Proteomes" id="UP000608754">
    <property type="component" value="Unassembled WGS sequence"/>
</dbReference>
<reference evidence="2" key="1">
    <citation type="submission" date="2020-10" db="EMBL/GenBank/DDBJ databases">
        <authorList>
            <person name="Lu T."/>
            <person name="Wang Q."/>
            <person name="Han X."/>
        </authorList>
    </citation>
    <scope>NUCLEOTIDE SEQUENCE</scope>
    <source>
        <strain evidence="2">WQ 117</strain>
    </source>
</reference>
<evidence type="ECO:0000259" key="1">
    <source>
        <dbReference type="Pfam" id="PF13590"/>
    </source>
</evidence>
<organism evidence="2 3">
    <name type="scientific">Faecalibacter rhinopitheci</name>
    <dbReference type="NCBI Taxonomy" id="2779678"/>
    <lineage>
        <taxon>Bacteria</taxon>
        <taxon>Pseudomonadati</taxon>
        <taxon>Bacteroidota</taxon>
        <taxon>Flavobacteriia</taxon>
        <taxon>Flavobacteriales</taxon>
        <taxon>Weeksellaceae</taxon>
        <taxon>Faecalibacter</taxon>
    </lineage>
</organism>
<dbReference type="Gene3D" id="3.30.160.670">
    <property type="match status" value="1"/>
</dbReference>
<feature type="domain" description="DUF4136" evidence="1">
    <location>
        <begin position="22"/>
        <end position="172"/>
    </location>
</feature>
<proteinExistence type="predicted"/>
<keyword evidence="3" id="KW-1185">Reference proteome</keyword>